<reference evidence="1" key="1">
    <citation type="journal article" date="2023" name="G3 (Bethesda)">
        <title>A reference genome for the long-term kleptoplast-retaining sea slug Elysia crispata morphotype clarki.</title>
        <authorList>
            <person name="Eastman K.E."/>
            <person name="Pendleton A.L."/>
            <person name="Shaikh M.A."/>
            <person name="Suttiyut T."/>
            <person name="Ogas R."/>
            <person name="Tomko P."/>
            <person name="Gavelis G."/>
            <person name="Widhalm J.R."/>
            <person name="Wisecaver J.H."/>
        </authorList>
    </citation>
    <scope>NUCLEOTIDE SEQUENCE</scope>
    <source>
        <strain evidence="1">ECLA1</strain>
    </source>
</reference>
<evidence type="ECO:0000313" key="2">
    <source>
        <dbReference type="Proteomes" id="UP001283361"/>
    </source>
</evidence>
<gene>
    <name evidence="1" type="ORF">RRG08_002919</name>
</gene>
<keyword evidence="2" id="KW-1185">Reference proteome</keyword>
<proteinExistence type="predicted"/>
<dbReference type="EMBL" id="JAWDGP010001468">
    <property type="protein sequence ID" value="KAK3791563.1"/>
    <property type="molecule type" value="Genomic_DNA"/>
</dbReference>
<comment type="caution">
    <text evidence="1">The sequence shown here is derived from an EMBL/GenBank/DDBJ whole genome shotgun (WGS) entry which is preliminary data.</text>
</comment>
<organism evidence="1 2">
    <name type="scientific">Elysia crispata</name>
    <name type="common">lettuce slug</name>
    <dbReference type="NCBI Taxonomy" id="231223"/>
    <lineage>
        <taxon>Eukaryota</taxon>
        <taxon>Metazoa</taxon>
        <taxon>Spiralia</taxon>
        <taxon>Lophotrochozoa</taxon>
        <taxon>Mollusca</taxon>
        <taxon>Gastropoda</taxon>
        <taxon>Heterobranchia</taxon>
        <taxon>Euthyneura</taxon>
        <taxon>Panpulmonata</taxon>
        <taxon>Sacoglossa</taxon>
        <taxon>Placobranchoidea</taxon>
        <taxon>Plakobranchidae</taxon>
        <taxon>Elysia</taxon>
    </lineage>
</organism>
<dbReference type="Proteomes" id="UP001283361">
    <property type="component" value="Unassembled WGS sequence"/>
</dbReference>
<sequence>MSILWFKLNNKLKVVSPIGQNANCLRYSLRYQDLKPTPQFSFGQLAHLIQIPSKFPPHSQFLYEAAQPLSLPLQERGVHGEWKNIPQQAAEGSIDSIR</sequence>
<name>A0AAE1E3J1_9GAST</name>
<dbReference type="AlphaFoldDB" id="A0AAE1E3J1"/>
<evidence type="ECO:0000313" key="1">
    <source>
        <dbReference type="EMBL" id="KAK3791563.1"/>
    </source>
</evidence>
<accession>A0AAE1E3J1</accession>
<protein>
    <submittedName>
        <fullName evidence="1">Uncharacterized protein</fullName>
    </submittedName>
</protein>